<dbReference type="FunFam" id="3.30.160.60:FF:000354">
    <property type="entry name" value="C2H2 finger domain-containing protein"/>
    <property type="match status" value="1"/>
</dbReference>
<evidence type="ECO:0000256" key="2">
    <source>
        <dbReference type="ARBA" id="ARBA00022723"/>
    </source>
</evidence>
<dbReference type="VEuPathDB" id="FungiDB:BTJ68_09699"/>
<protein>
    <recommendedName>
        <fullName evidence="12">C2H2-type domain-containing protein</fullName>
    </recommendedName>
</protein>
<evidence type="ECO:0000256" key="6">
    <source>
        <dbReference type="PROSITE-ProRule" id="PRU00042"/>
    </source>
</evidence>
<comment type="subcellular location">
    <subcellularLocation>
        <location evidence="1">Nucleus</location>
    </subcellularLocation>
</comment>
<evidence type="ECO:0000256" key="5">
    <source>
        <dbReference type="ARBA" id="ARBA00023242"/>
    </source>
</evidence>
<dbReference type="SUPFAM" id="SSF57667">
    <property type="entry name" value="beta-beta-alpha zinc fingers"/>
    <property type="match status" value="1"/>
</dbReference>
<evidence type="ECO:0000256" key="4">
    <source>
        <dbReference type="ARBA" id="ARBA00022833"/>
    </source>
</evidence>
<dbReference type="PROSITE" id="PS50157">
    <property type="entry name" value="ZINC_FINGER_C2H2_2"/>
    <property type="match status" value="1"/>
</dbReference>
<dbReference type="InterPro" id="IPR036236">
    <property type="entry name" value="Znf_C2H2_sf"/>
</dbReference>
<gene>
    <name evidence="10" type="ORF">D0865_07836</name>
</gene>
<keyword evidence="2" id="KW-0479">Metal-binding</keyword>
<feature type="region of interest" description="Disordered" evidence="7">
    <location>
        <begin position="111"/>
        <end position="136"/>
    </location>
</feature>
<evidence type="ECO:0000256" key="7">
    <source>
        <dbReference type="SAM" id="MobiDB-lite"/>
    </source>
</evidence>
<feature type="compositionally biased region" description="Polar residues" evidence="7">
    <location>
        <begin position="339"/>
        <end position="361"/>
    </location>
</feature>
<feature type="domain" description="C2H2-type" evidence="8">
    <location>
        <begin position="42"/>
        <end position="65"/>
    </location>
</feature>
<proteinExistence type="predicted"/>
<feature type="compositionally biased region" description="Basic and acidic residues" evidence="7">
    <location>
        <begin position="546"/>
        <end position="555"/>
    </location>
</feature>
<dbReference type="PROSITE" id="PS50808">
    <property type="entry name" value="ZF_BED"/>
    <property type="match status" value="1"/>
</dbReference>
<evidence type="ECO:0000313" key="10">
    <source>
        <dbReference type="EMBL" id="RMY48877.1"/>
    </source>
</evidence>
<comment type="caution">
    <text evidence="10">The sequence shown here is derived from an EMBL/GenBank/DDBJ whole genome shotgun (WGS) entry which is preliminary data.</text>
</comment>
<dbReference type="GO" id="GO:0008270">
    <property type="term" value="F:zinc ion binding"/>
    <property type="evidence" value="ECO:0007669"/>
    <property type="project" value="UniProtKB-KW"/>
</dbReference>
<feature type="compositionally biased region" description="Polar residues" evidence="7">
    <location>
        <begin position="180"/>
        <end position="194"/>
    </location>
</feature>
<evidence type="ECO:0000259" key="9">
    <source>
        <dbReference type="PROSITE" id="PS50808"/>
    </source>
</evidence>
<feature type="domain" description="BED-type" evidence="9">
    <location>
        <begin position="13"/>
        <end position="72"/>
    </location>
</feature>
<dbReference type="Gene3D" id="3.30.160.60">
    <property type="entry name" value="Classic Zinc Finger"/>
    <property type="match status" value="1"/>
</dbReference>
<reference evidence="10 11" key="1">
    <citation type="journal article" date="2018" name="BMC Genomics">
        <title>Genomic evidence for intraspecific hybridization in a clonal and extremely halotolerant yeast.</title>
        <authorList>
            <person name="Gostincar C."/>
            <person name="Stajich J.E."/>
            <person name="Zupancic J."/>
            <person name="Zalar P."/>
            <person name="Gunde-Cimerman N."/>
        </authorList>
    </citation>
    <scope>NUCLEOTIDE SEQUENCE [LARGE SCALE GENOMIC DNA]</scope>
    <source>
        <strain evidence="10 11">EXF-151</strain>
    </source>
</reference>
<dbReference type="GO" id="GO:0003677">
    <property type="term" value="F:DNA binding"/>
    <property type="evidence" value="ECO:0007669"/>
    <property type="project" value="InterPro"/>
</dbReference>
<accession>A0A3M7CB09</accession>
<keyword evidence="5" id="KW-0539">Nucleus</keyword>
<feature type="compositionally biased region" description="Basic and acidic residues" evidence="7">
    <location>
        <begin position="362"/>
        <end position="382"/>
    </location>
</feature>
<feature type="region of interest" description="Disordered" evidence="7">
    <location>
        <begin position="533"/>
        <end position="555"/>
    </location>
</feature>
<keyword evidence="3 6" id="KW-0863">Zinc-finger</keyword>
<keyword evidence="4" id="KW-0862">Zinc</keyword>
<dbReference type="Proteomes" id="UP000270230">
    <property type="component" value="Unassembled WGS sequence"/>
</dbReference>
<evidence type="ECO:0000259" key="8">
    <source>
        <dbReference type="PROSITE" id="PS50157"/>
    </source>
</evidence>
<dbReference type="InterPro" id="IPR013087">
    <property type="entry name" value="Znf_C2H2_type"/>
</dbReference>
<evidence type="ECO:0000256" key="3">
    <source>
        <dbReference type="ARBA" id="ARBA00022771"/>
    </source>
</evidence>
<sequence>MTKKKRNNPDVEELLERPWCYYCERDFDDLKILIQHQKAKHFKCERCGRRLNTAGGLGVHMNQVHKEPLTEVENALPNRLDASVEIFGMEGIPEEILGAHRQRVTEAFFRSEADHRAKTGNPPPGGKGQGGEAKRPKLETMEETLERLADFKAKRAAEKAGLASNPATPANVGGYEMPPASQQPTTASAQSYGTTALGGLPTTSSSPLPGYGMQQQNPQSGYHGYGGSPANYQQYPPPNPFSPAGQGMQTYGYGMPSQYPSQPPQSSGPPSMGYGQPPSAGPYGQQWSPPAQPSSAGPPSNAPGMNPGLPQPSPGLPQRPVFQAPNLSKEEMAKMHSGFPSQHASNPQYQHATNGTPIKQESSIKQEPSVKQEPSIKQEQQDRNSLGDSIDDLIKSVTSQPQYAQPPEYGPASHLKFESREYDQPAHIKVEPNDDDETPAGTTSAGFGHAAYKNGAEIHEPSANDFKTVPAPNTMTDVPNAEKAKKSKKSKKNKETSKIQLVYSDEIVSPEEKLATKPRYAFERDEKTDFVRGEISGAVTGATGDTVRDPQDAGD</sequence>
<evidence type="ECO:0008006" key="12">
    <source>
        <dbReference type="Google" id="ProtNLM"/>
    </source>
</evidence>
<organism evidence="10 11">
    <name type="scientific">Hortaea werneckii</name>
    <name type="common">Black yeast</name>
    <name type="synonym">Cladosporium werneckii</name>
    <dbReference type="NCBI Taxonomy" id="91943"/>
    <lineage>
        <taxon>Eukaryota</taxon>
        <taxon>Fungi</taxon>
        <taxon>Dikarya</taxon>
        <taxon>Ascomycota</taxon>
        <taxon>Pezizomycotina</taxon>
        <taxon>Dothideomycetes</taxon>
        <taxon>Dothideomycetidae</taxon>
        <taxon>Mycosphaerellales</taxon>
        <taxon>Teratosphaeriaceae</taxon>
        <taxon>Hortaea</taxon>
    </lineage>
</organism>
<feature type="compositionally biased region" description="Basic and acidic residues" evidence="7">
    <location>
        <begin position="415"/>
        <end position="432"/>
    </location>
</feature>
<dbReference type="InterPro" id="IPR003656">
    <property type="entry name" value="Znf_BED"/>
</dbReference>
<dbReference type="AlphaFoldDB" id="A0A3M7CB09"/>
<dbReference type="PROSITE" id="PS00028">
    <property type="entry name" value="ZINC_FINGER_C2H2_1"/>
    <property type="match status" value="1"/>
</dbReference>
<evidence type="ECO:0000256" key="1">
    <source>
        <dbReference type="ARBA" id="ARBA00004123"/>
    </source>
</evidence>
<feature type="region of interest" description="Disordered" evidence="7">
    <location>
        <begin position="157"/>
        <end position="498"/>
    </location>
</feature>
<feature type="compositionally biased region" description="Polar residues" evidence="7">
    <location>
        <begin position="201"/>
        <end position="220"/>
    </location>
</feature>
<dbReference type="OrthoDB" id="1306014at2759"/>
<dbReference type="GO" id="GO:0005634">
    <property type="term" value="C:nucleus"/>
    <property type="evidence" value="ECO:0007669"/>
    <property type="project" value="UniProtKB-SubCell"/>
</dbReference>
<dbReference type="PANTHER" id="PTHR23215:SF0">
    <property type="entry name" value="BUB3-INTERACTING AND GLEBS MOTIF-CONTAINING PROTEIN ZNF207"/>
    <property type="match status" value="1"/>
</dbReference>
<dbReference type="EMBL" id="QWIN01000633">
    <property type="protein sequence ID" value="RMY48877.1"/>
    <property type="molecule type" value="Genomic_DNA"/>
</dbReference>
<name>A0A3M7CB09_HORWE</name>
<dbReference type="CDD" id="cd20908">
    <property type="entry name" value="SUF4-like"/>
    <property type="match status" value="1"/>
</dbReference>
<feature type="compositionally biased region" description="Low complexity" evidence="7">
    <location>
        <begin position="268"/>
        <end position="308"/>
    </location>
</feature>
<evidence type="ECO:0000313" key="11">
    <source>
        <dbReference type="Proteomes" id="UP000270230"/>
    </source>
</evidence>
<dbReference type="SMART" id="SM00355">
    <property type="entry name" value="ZnF_C2H2"/>
    <property type="match status" value="2"/>
</dbReference>
<dbReference type="PANTHER" id="PTHR23215">
    <property type="entry name" value="ZINC FINGER PROTEIN 207"/>
    <property type="match status" value="1"/>
</dbReference>